<dbReference type="SMART" id="SM00240">
    <property type="entry name" value="FHA"/>
    <property type="match status" value="1"/>
</dbReference>
<dbReference type="InterPro" id="IPR008984">
    <property type="entry name" value="SMAD_FHA_dom_sf"/>
</dbReference>
<dbReference type="InterPro" id="IPR000253">
    <property type="entry name" value="FHA_dom"/>
</dbReference>
<dbReference type="InterPro" id="IPR051176">
    <property type="entry name" value="Cent_Immune-Sig_Mod"/>
</dbReference>
<keyword evidence="4" id="KW-0963">Cytoplasm</keyword>
<dbReference type="FunFam" id="2.60.200.20:FF:000003">
    <property type="entry name" value="sarcolemmal membrane-associated protein isoform X2"/>
    <property type="match status" value="1"/>
</dbReference>
<dbReference type="Gene3D" id="2.60.200.20">
    <property type="match status" value="1"/>
</dbReference>
<dbReference type="AlphaFoldDB" id="A0A485MBE8"/>
<dbReference type="EMBL" id="CAAGRJ010000168">
    <property type="protein sequence ID" value="VFV17528.1"/>
    <property type="molecule type" value="Genomic_DNA"/>
</dbReference>
<evidence type="ECO:0000256" key="1">
    <source>
        <dbReference type="ARBA" id="ARBA00004163"/>
    </source>
</evidence>
<feature type="coiled-coil region" evidence="19">
    <location>
        <begin position="476"/>
        <end position="531"/>
    </location>
</feature>
<dbReference type="PANTHER" id="PTHR15715">
    <property type="entry name" value="CENTROSOMAL PROTEIN OF 170 KDA"/>
    <property type="match status" value="1"/>
</dbReference>
<evidence type="ECO:0000256" key="7">
    <source>
        <dbReference type="ARBA" id="ARBA00022824"/>
    </source>
</evidence>
<dbReference type="PANTHER" id="PTHR15715:SF22">
    <property type="entry name" value="SARCOLEMMAL MEMBRANE-ASSOCIATED PROTEIN"/>
    <property type="match status" value="1"/>
</dbReference>
<dbReference type="SUPFAM" id="SSF49879">
    <property type="entry name" value="SMAD/FHA domain"/>
    <property type="match status" value="1"/>
</dbReference>
<evidence type="ECO:0000256" key="4">
    <source>
        <dbReference type="ARBA" id="ARBA00022490"/>
    </source>
</evidence>
<name>A0A485MBE8_LYNPA</name>
<evidence type="ECO:0000256" key="17">
    <source>
        <dbReference type="ARBA" id="ARBA00066015"/>
    </source>
</evidence>
<accession>A0A485MBE8</accession>
<dbReference type="PROSITE" id="PS50006">
    <property type="entry name" value="FHA_DOMAIN"/>
    <property type="match status" value="1"/>
</dbReference>
<feature type="coiled-coil region" evidence="19">
    <location>
        <begin position="561"/>
        <end position="754"/>
    </location>
</feature>
<feature type="coiled-coil region" evidence="19">
    <location>
        <begin position="172"/>
        <end position="199"/>
    </location>
</feature>
<evidence type="ECO:0000259" key="22">
    <source>
        <dbReference type="PROSITE" id="PS50006"/>
    </source>
</evidence>
<feature type="coiled-coil region" evidence="19">
    <location>
        <begin position="233"/>
        <end position="387"/>
    </location>
</feature>
<keyword evidence="10" id="KW-0496">Mitochondrion</keyword>
<evidence type="ECO:0000256" key="12">
    <source>
        <dbReference type="ARBA" id="ARBA00023212"/>
    </source>
</evidence>
<evidence type="ECO:0000256" key="3">
    <source>
        <dbReference type="ARBA" id="ARBA00022475"/>
    </source>
</evidence>
<dbReference type="GO" id="GO:0031966">
    <property type="term" value="C:mitochondrial membrane"/>
    <property type="evidence" value="ECO:0007669"/>
    <property type="project" value="UniProtKB-SubCell"/>
</dbReference>
<dbReference type="GO" id="GO:0005789">
    <property type="term" value="C:endoplasmic reticulum membrane"/>
    <property type="evidence" value="ECO:0007669"/>
    <property type="project" value="UniProtKB-SubCell"/>
</dbReference>
<evidence type="ECO:0000256" key="15">
    <source>
        <dbReference type="ARBA" id="ARBA00060409"/>
    </source>
</evidence>
<evidence type="ECO:0000256" key="10">
    <source>
        <dbReference type="ARBA" id="ARBA00023128"/>
    </source>
</evidence>
<keyword evidence="24" id="KW-1185">Reference proteome</keyword>
<dbReference type="GO" id="GO:0005813">
    <property type="term" value="C:centrosome"/>
    <property type="evidence" value="ECO:0007669"/>
    <property type="project" value="UniProtKB-SubCell"/>
</dbReference>
<evidence type="ECO:0000256" key="20">
    <source>
        <dbReference type="SAM" id="MobiDB-lite"/>
    </source>
</evidence>
<dbReference type="GO" id="GO:0042383">
    <property type="term" value="C:sarcolemma"/>
    <property type="evidence" value="ECO:0007669"/>
    <property type="project" value="UniProtKB-SubCell"/>
</dbReference>
<dbReference type="CDD" id="cd22679">
    <property type="entry name" value="FHA_SLMAP"/>
    <property type="match status" value="1"/>
</dbReference>
<comment type="subcellular location">
    <subcellularLocation>
        <location evidence="15">Cell membrane</location>
        <location evidence="15">Sarcolemma</location>
        <topology evidence="15">Single-pass type IV membrane protein</topology>
    </subcellularLocation>
    <subcellularLocation>
        <location evidence="2">Cytoplasm</location>
        <location evidence="2">Cytoskeleton</location>
        <location evidence="2">Microtubule organizing center</location>
        <location evidence="2">Centrosome</location>
    </subcellularLocation>
    <subcellularLocation>
        <location evidence="1">Endoplasmic reticulum membrane</location>
        <topology evidence="1">Single-pass type IV membrane protein</topology>
    </subcellularLocation>
    <subcellularLocation>
        <location evidence="13">Mitochondrion membrane</location>
        <topology evidence="13">Single-pass type IV membrane protein</topology>
    </subcellularLocation>
</comment>
<dbReference type="GO" id="GO:0005615">
    <property type="term" value="C:extracellular space"/>
    <property type="evidence" value="ECO:0007669"/>
    <property type="project" value="InterPro"/>
</dbReference>
<dbReference type="GO" id="GO:1900825">
    <property type="term" value="P:regulation of membrane depolarization during cardiac muscle cell action potential"/>
    <property type="evidence" value="ECO:0007669"/>
    <property type="project" value="TreeGrafter"/>
</dbReference>
<reference evidence="23 24" key="1">
    <citation type="submission" date="2019-01" db="EMBL/GenBank/DDBJ databases">
        <authorList>
            <person name="Alioto T."/>
            <person name="Alioto T."/>
        </authorList>
    </citation>
    <scope>NUCLEOTIDE SEQUENCE [LARGE SCALE GENOMIC DNA]</scope>
</reference>
<keyword evidence="5" id="KW-0597">Phosphoprotein</keyword>
<evidence type="ECO:0000256" key="8">
    <source>
        <dbReference type="ARBA" id="ARBA00022989"/>
    </source>
</evidence>
<comment type="function">
    <text evidence="14">Associates with the striatin-interacting phosphatase and kinase (STRIPAK) core complex, forming the extended (SIKE1:SLMAP)STRIPAK complex. The (SIKE1:SLMAP)STRIPAK complex dephosphorylates STK3 leading to the inhibition of Hippo signaling and the control of cell growth. May play a role during myoblast fusion.</text>
</comment>
<evidence type="ECO:0000256" key="6">
    <source>
        <dbReference type="ARBA" id="ARBA00022692"/>
    </source>
</evidence>
<evidence type="ECO:0000256" key="2">
    <source>
        <dbReference type="ARBA" id="ARBA00004300"/>
    </source>
</evidence>
<keyword evidence="12" id="KW-0206">Cytoskeleton</keyword>
<dbReference type="Proteomes" id="UP000386466">
    <property type="component" value="Unassembled WGS sequence"/>
</dbReference>
<feature type="compositionally biased region" description="Basic and acidic residues" evidence="20">
    <location>
        <begin position="436"/>
        <end position="446"/>
    </location>
</feature>
<sequence>MPSALAIFTCRPNSHPFQERHVYLDEPIKIGRSVARCRPAQNNATFDCKVLSRNHALVWFDHKTGKFYLQDTKSSNGTFINSQRLSRGSEESPPCEILSGDIIQFGVDVTENTRKVTHGCIVSTIKLFLPDGMEARLRSDVIHAPLPSPVDKVAANTPSMYSQELFQLSQYLQEALHREQMLEQKLATLQRLLAITQEASDTSWQALIDEDRLLSRLEVMGNQLQACSKNQTEDSLRKELIALQEDKHNYETTAKESLRRVLQEKIEVVRKLSEVERSLSNTEDECTHLKEMNERTQEELRELANKYNGAVNEIKDLSDKLKVAEGKQEEIQQKGQAEKKELQHKIDEMEEKEQELQAKIEALQADNDFTNERLTALQVRLEHLQEKTLKECSSLEHLLSKSGGDCTFIHQFIECQKKLIVEGHLTKVVEETKLSKENQARAKESDLSDTLSPSKEKSSDDTTDAQMDEQDLNEPLAKVSLLKALLEEERKAYRNQVEESSKQIQVLQAQLQRLHINIENLREEKDSEITSTRDELLSARDEILLLHQAAEKAACERDTDIASLQEELKKVRAELERWRKAASEYEKEITSLQNSFQLRCQQCEDQQREEATRLQSELEKLRKEWNVLETECHSLKKENVLLSSELQRQEKELHNSQKQSLELTSDLSILQMTRKELENQVGSLKEQHLRDSADLKTLLSKAENQAKDVQKEYEKTQTVLSELKLKFEMTEQEKQSITDELKQCKDNLKLLREKGNNKPWPWMPMLAALVAVTAIVLYVPGLARASP</sequence>
<evidence type="ECO:0000256" key="16">
    <source>
        <dbReference type="ARBA" id="ARBA00061687"/>
    </source>
</evidence>
<comment type="subunit">
    <text evidence="17">Homodimer. Interacts with myosin. Interacts with SIKE1 and both associate with the STRIPAK core complex composed of PP2A catalytic and scaffolding subunits, the striatins (PP2A regulatory subunits), the striatin-associated proteins MOB4, STRIP1 and STRIP2, PDCD10 and members of the STE20 kinases, such as STK24 and STK26. Interacts (via FHA domain) with STK3 (when phosphorylated); the interaction associates STK3 with the STRIPAK complex.</text>
</comment>
<keyword evidence="6 21" id="KW-0812">Transmembrane</keyword>
<keyword evidence="11 21" id="KW-0472">Membrane</keyword>
<evidence type="ECO:0000256" key="5">
    <source>
        <dbReference type="ARBA" id="ARBA00022553"/>
    </source>
</evidence>
<evidence type="ECO:0000256" key="21">
    <source>
        <dbReference type="SAM" id="Phobius"/>
    </source>
</evidence>
<feature type="domain" description="FHA" evidence="22">
    <location>
        <begin position="28"/>
        <end position="85"/>
    </location>
</feature>
<evidence type="ECO:0000256" key="18">
    <source>
        <dbReference type="ARBA" id="ARBA00074026"/>
    </source>
</evidence>
<comment type="similarity">
    <text evidence="16">Belongs to the SLMAP family.</text>
</comment>
<keyword evidence="9 19" id="KW-0175">Coiled coil</keyword>
<dbReference type="InterPro" id="IPR001363">
    <property type="entry name" value="Prot_inh_fetuin_CS"/>
</dbReference>
<evidence type="ECO:0000256" key="14">
    <source>
        <dbReference type="ARBA" id="ARBA00057671"/>
    </source>
</evidence>
<dbReference type="Pfam" id="PF00498">
    <property type="entry name" value="FHA"/>
    <property type="match status" value="1"/>
</dbReference>
<proteinExistence type="inferred from homology"/>
<evidence type="ECO:0000256" key="19">
    <source>
        <dbReference type="SAM" id="Coils"/>
    </source>
</evidence>
<dbReference type="GO" id="GO:0072659">
    <property type="term" value="P:protein localization to plasma membrane"/>
    <property type="evidence" value="ECO:0007669"/>
    <property type="project" value="TreeGrafter"/>
</dbReference>
<dbReference type="PROSITE" id="PS01255">
    <property type="entry name" value="FETUIN_2"/>
    <property type="match status" value="1"/>
</dbReference>
<evidence type="ECO:0000256" key="11">
    <source>
        <dbReference type="ARBA" id="ARBA00023136"/>
    </source>
</evidence>
<gene>
    <name evidence="23" type="ORF">LYPA_23C015295</name>
</gene>
<organism evidence="23 24">
    <name type="scientific">Lynx pardinus</name>
    <name type="common">Iberian lynx</name>
    <name type="synonym">Felis pardina</name>
    <dbReference type="NCBI Taxonomy" id="191816"/>
    <lineage>
        <taxon>Eukaryota</taxon>
        <taxon>Metazoa</taxon>
        <taxon>Chordata</taxon>
        <taxon>Craniata</taxon>
        <taxon>Vertebrata</taxon>
        <taxon>Euteleostomi</taxon>
        <taxon>Mammalia</taxon>
        <taxon>Eutheria</taxon>
        <taxon>Laurasiatheria</taxon>
        <taxon>Carnivora</taxon>
        <taxon>Feliformia</taxon>
        <taxon>Felidae</taxon>
        <taxon>Felinae</taxon>
        <taxon>Lynx</taxon>
    </lineage>
</organism>
<feature type="region of interest" description="Disordered" evidence="20">
    <location>
        <begin position="436"/>
        <end position="473"/>
    </location>
</feature>
<evidence type="ECO:0000313" key="24">
    <source>
        <dbReference type="Proteomes" id="UP000386466"/>
    </source>
</evidence>
<keyword evidence="7" id="KW-0256">Endoplasmic reticulum</keyword>
<keyword evidence="3" id="KW-1003">Cell membrane</keyword>
<evidence type="ECO:0000256" key="13">
    <source>
        <dbReference type="ARBA" id="ARBA00046294"/>
    </source>
</evidence>
<protein>
    <recommendedName>
        <fullName evidence="18">Sarcolemmal membrane-associated protein</fullName>
    </recommendedName>
</protein>
<dbReference type="CDD" id="cd21911">
    <property type="entry name" value="CC1_SLMAP"/>
    <property type="match status" value="1"/>
</dbReference>
<feature type="transmembrane region" description="Helical" evidence="21">
    <location>
        <begin position="760"/>
        <end position="779"/>
    </location>
</feature>
<evidence type="ECO:0000256" key="9">
    <source>
        <dbReference type="ARBA" id="ARBA00023054"/>
    </source>
</evidence>
<feature type="compositionally biased region" description="Acidic residues" evidence="20">
    <location>
        <begin position="461"/>
        <end position="472"/>
    </location>
</feature>
<keyword evidence="8 21" id="KW-1133">Transmembrane helix</keyword>
<evidence type="ECO:0000313" key="23">
    <source>
        <dbReference type="EMBL" id="VFV17528.1"/>
    </source>
</evidence>